<organism evidence="2">
    <name type="scientific">uncultured Cytophagales bacterium</name>
    <dbReference type="NCBI Taxonomy" id="158755"/>
    <lineage>
        <taxon>Bacteria</taxon>
        <taxon>Pseudomonadati</taxon>
        <taxon>Bacteroidota</taxon>
        <taxon>Sphingobacteriia</taxon>
        <taxon>Sphingobacteriales</taxon>
        <taxon>environmental samples</taxon>
    </lineage>
</organism>
<evidence type="ECO:0000313" key="2">
    <source>
        <dbReference type="EMBL" id="CAA9289639.1"/>
    </source>
</evidence>
<dbReference type="InterPro" id="IPR036515">
    <property type="entry name" value="Transposase_17_sf"/>
</dbReference>
<reference evidence="2" key="1">
    <citation type="submission" date="2020-02" db="EMBL/GenBank/DDBJ databases">
        <authorList>
            <person name="Meier V. D."/>
        </authorList>
    </citation>
    <scope>NUCLEOTIDE SEQUENCE</scope>
    <source>
        <strain evidence="2">AVDCRST_MAG56</strain>
    </source>
</reference>
<dbReference type="EMBL" id="CADCTQ010000376">
    <property type="protein sequence ID" value="CAA9289639.1"/>
    <property type="molecule type" value="Genomic_DNA"/>
</dbReference>
<dbReference type="Pfam" id="PF01797">
    <property type="entry name" value="Y1_Tnp"/>
    <property type="match status" value="1"/>
</dbReference>
<sequence>MSELRKTYEGGVFFVTLTVEGWIDVFIRPEYVEELLTNLRYCQREKGLLLYGYCIMSSHVHLIAAAEKGKLSEILALFKSYTAKRLLHLIAHNPQESRKEWMIRLFRHYGQEDGKAYSFWSTPTTR</sequence>
<name>A0A6J4JX59_9SPHI</name>
<dbReference type="GO" id="GO:0006313">
    <property type="term" value="P:DNA transposition"/>
    <property type="evidence" value="ECO:0007669"/>
    <property type="project" value="InterPro"/>
</dbReference>
<protein>
    <recommendedName>
        <fullName evidence="1">Transposase IS200-like domain-containing protein</fullName>
    </recommendedName>
</protein>
<dbReference type="SUPFAM" id="SSF143422">
    <property type="entry name" value="Transposase IS200-like"/>
    <property type="match status" value="1"/>
</dbReference>
<accession>A0A6J4JX59</accession>
<dbReference type="AlphaFoldDB" id="A0A6J4JX59"/>
<dbReference type="Gene3D" id="3.30.70.1290">
    <property type="entry name" value="Transposase IS200-like"/>
    <property type="match status" value="1"/>
</dbReference>
<gene>
    <name evidence="2" type="ORF">AVDCRST_MAG56-4459</name>
</gene>
<dbReference type="GO" id="GO:0003677">
    <property type="term" value="F:DNA binding"/>
    <property type="evidence" value="ECO:0007669"/>
    <property type="project" value="InterPro"/>
</dbReference>
<proteinExistence type="predicted"/>
<dbReference type="InterPro" id="IPR002686">
    <property type="entry name" value="Transposase_17"/>
</dbReference>
<dbReference type="SMART" id="SM01321">
    <property type="entry name" value="Y1_Tnp"/>
    <property type="match status" value="1"/>
</dbReference>
<dbReference type="GO" id="GO:0004803">
    <property type="term" value="F:transposase activity"/>
    <property type="evidence" value="ECO:0007669"/>
    <property type="project" value="InterPro"/>
</dbReference>
<feature type="domain" description="Transposase IS200-like" evidence="1">
    <location>
        <begin position="8"/>
        <end position="111"/>
    </location>
</feature>
<evidence type="ECO:0000259" key="1">
    <source>
        <dbReference type="SMART" id="SM01321"/>
    </source>
</evidence>